<organism evidence="1 2">
    <name type="scientific">Methylococcus capsulatus</name>
    <dbReference type="NCBI Taxonomy" id="414"/>
    <lineage>
        <taxon>Bacteria</taxon>
        <taxon>Pseudomonadati</taxon>
        <taxon>Pseudomonadota</taxon>
        <taxon>Gammaproteobacteria</taxon>
        <taxon>Methylococcales</taxon>
        <taxon>Methylococcaceae</taxon>
        <taxon>Methylococcus</taxon>
    </lineage>
</organism>
<name>A0ABZ2F9A7_METCP</name>
<protein>
    <recommendedName>
        <fullName evidence="3">Lipoprotein</fullName>
    </recommendedName>
</protein>
<reference evidence="1 2" key="1">
    <citation type="submission" date="2022-09" db="EMBL/GenBank/DDBJ databases">
        <authorList>
            <person name="Giprobiosintez L."/>
        </authorList>
    </citation>
    <scope>NUCLEOTIDE SEQUENCE [LARGE SCALE GENOMIC DNA]</scope>
    <source>
        <strain evidence="2">VKPM-B-12549 (GBS-15)</strain>
    </source>
</reference>
<keyword evidence="2" id="KW-1185">Reference proteome</keyword>
<accession>A0ABZ2F9A7</accession>
<dbReference type="EMBL" id="CP104311">
    <property type="protein sequence ID" value="WWF02980.1"/>
    <property type="molecule type" value="Genomic_DNA"/>
</dbReference>
<dbReference type="RefSeq" id="WP_338457659.1">
    <property type="nucleotide sequence ID" value="NZ_CP104311.1"/>
</dbReference>
<proteinExistence type="predicted"/>
<evidence type="ECO:0008006" key="3">
    <source>
        <dbReference type="Google" id="ProtNLM"/>
    </source>
</evidence>
<sequence>MKALVAGEAKLKLALCGYVCGLRSTGVAQAHQPVCQQGRNFAPALLRRHPVGW</sequence>
<gene>
    <name evidence="1" type="ORF">N4J17_05000</name>
</gene>
<evidence type="ECO:0000313" key="2">
    <source>
        <dbReference type="Proteomes" id="UP001359308"/>
    </source>
</evidence>
<dbReference type="Proteomes" id="UP001359308">
    <property type="component" value="Chromosome"/>
</dbReference>
<evidence type="ECO:0000313" key="1">
    <source>
        <dbReference type="EMBL" id="WWF02980.1"/>
    </source>
</evidence>